<dbReference type="PANTHER" id="PTHR12906">
    <property type="entry name" value="PROTEIN C20ORF24 RAB5-INTERACTING PROTEIN"/>
    <property type="match status" value="1"/>
</dbReference>
<dbReference type="OrthoDB" id="286395at2759"/>
<dbReference type="InterPro" id="IPR010742">
    <property type="entry name" value="RCAF1"/>
</dbReference>
<evidence type="ECO:0000313" key="8">
    <source>
        <dbReference type="EMBL" id="KAF2073490.1"/>
    </source>
</evidence>
<dbReference type="InterPro" id="IPR029008">
    <property type="entry name" value="EMC6-like"/>
</dbReference>
<keyword evidence="6 7" id="KW-0472">Membrane</keyword>
<comment type="subcellular location">
    <subcellularLocation>
        <location evidence="1">Endoplasmic reticulum membrane</location>
        <topology evidence="1">Multi-pass membrane protein</topology>
    </subcellularLocation>
</comment>
<dbReference type="EMBL" id="AJWJ01000201">
    <property type="protein sequence ID" value="KAF2073490.1"/>
    <property type="molecule type" value="Genomic_DNA"/>
</dbReference>
<accession>A0A8J4PUN4</accession>
<feature type="transmembrane region" description="Helical" evidence="7">
    <location>
        <begin position="37"/>
        <end position="70"/>
    </location>
</feature>
<dbReference type="Pfam" id="PF07019">
    <property type="entry name" value="EMC6"/>
    <property type="match status" value="1"/>
</dbReference>
<feature type="transmembrane region" description="Helical" evidence="7">
    <location>
        <begin position="90"/>
        <end position="109"/>
    </location>
</feature>
<organism evidence="8 9">
    <name type="scientific">Polysphondylium violaceum</name>
    <dbReference type="NCBI Taxonomy" id="133409"/>
    <lineage>
        <taxon>Eukaryota</taxon>
        <taxon>Amoebozoa</taxon>
        <taxon>Evosea</taxon>
        <taxon>Eumycetozoa</taxon>
        <taxon>Dictyostelia</taxon>
        <taxon>Dictyosteliales</taxon>
        <taxon>Dictyosteliaceae</taxon>
        <taxon>Polysphondylium</taxon>
    </lineage>
</organism>
<evidence type="ECO:0000313" key="9">
    <source>
        <dbReference type="Proteomes" id="UP000695562"/>
    </source>
</evidence>
<keyword evidence="5 7" id="KW-1133">Transmembrane helix</keyword>
<dbReference type="GO" id="GO:0005789">
    <property type="term" value="C:endoplasmic reticulum membrane"/>
    <property type="evidence" value="ECO:0007669"/>
    <property type="project" value="UniProtKB-SubCell"/>
</dbReference>
<dbReference type="GO" id="GO:0097250">
    <property type="term" value="P:mitochondrial respirasome assembly"/>
    <property type="evidence" value="ECO:0007669"/>
    <property type="project" value="InterPro"/>
</dbReference>
<keyword evidence="3 7" id="KW-0812">Transmembrane</keyword>
<sequence>MSKPRSHLFLLSNAFNKDLKFTNKEISVIVHWFKQIIGLFVGILCGAIPFTGFVGFLIFGAICVSLTTFYYTKLLEVEDGDFKWELMQEGFMSALAIFVITWILVYNIYHV</sequence>
<dbReference type="PANTHER" id="PTHR12906:SF0">
    <property type="entry name" value="GEL COMPLEX SUBUNIT OPTI"/>
    <property type="match status" value="1"/>
</dbReference>
<keyword evidence="9" id="KW-1185">Reference proteome</keyword>
<reference evidence="8" key="1">
    <citation type="submission" date="2020-01" db="EMBL/GenBank/DDBJ databases">
        <title>Development of genomics and gene disruption for Polysphondylium violaceum indicates a role for the polyketide synthase stlB in stalk morphogenesis.</title>
        <authorList>
            <person name="Narita B."/>
            <person name="Kawabe Y."/>
            <person name="Kin K."/>
            <person name="Saito T."/>
            <person name="Gibbs R."/>
            <person name="Kuspa A."/>
            <person name="Muzny D."/>
            <person name="Queller D."/>
            <person name="Richards S."/>
            <person name="Strassman J."/>
            <person name="Sucgang R."/>
            <person name="Worley K."/>
            <person name="Schaap P."/>
        </authorList>
    </citation>
    <scope>NUCLEOTIDE SEQUENCE</scope>
    <source>
        <strain evidence="8">QSvi11</strain>
    </source>
</reference>
<evidence type="ECO:0000256" key="7">
    <source>
        <dbReference type="SAM" id="Phobius"/>
    </source>
</evidence>
<dbReference type="Proteomes" id="UP000695562">
    <property type="component" value="Unassembled WGS sequence"/>
</dbReference>
<evidence type="ECO:0000256" key="4">
    <source>
        <dbReference type="ARBA" id="ARBA00022824"/>
    </source>
</evidence>
<evidence type="ECO:0000256" key="1">
    <source>
        <dbReference type="ARBA" id="ARBA00004477"/>
    </source>
</evidence>
<dbReference type="AlphaFoldDB" id="A0A8J4PUN4"/>
<comment type="caution">
    <text evidence="8">The sequence shown here is derived from an EMBL/GenBank/DDBJ whole genome shotgun (WGS) entry which is preliminary data.</text>
</comment>
<proteinExistence type="inferred from homology"/>
<dbReference type="GO" id="GO:0005739">
    <property type="term" value="C:mitochondrion"/>
    <property type="evidence" value="ECO:0007669"/>
    <property type="project" value="GOC"/>
</dbReference>
<name>A0A8J4PUN4_9MYCE</name>
<protein>
    <recommendedName>
        <fullName evidence="10">Rab5-interacting protein</fullName>
    </recommendedName>
</protein>
<gene>
    <name evidence="8" type="ORF">CYY_005199</name>
</gene>
<evidence type="ECO:0000256" key="6">
    <source>
        <dbReference type="ARBA" id="ARBA00023136"/>
    </source>
</evidence>
<evidence type="ECO:0000256" key="3">
    <source>
        <dbReference type="ARBA" id="ARBA00022692"/>
    </source>
</evidence>
<evidence type="ECO:0000256" key="5">
    <source>
        <dbReference type="ARBA" id="ARBA00022989"/>
    </source>
</evidence>
<keyword evidence="4" id="KW-0256">Endoplasmic reticulum</keyword>
<evidence type="ECO:0008006" key="10">
    <source>
        <dbReference type="Google" id="ProtNLM"/>
    </source>
</evidence>
<comment type="similarity">
    <text evidence="2">Belongs to the EMC6 family.</text>
</comment>
<evidence type="ECO:0000256" key="2">
    <source>
        <dbReference type="ARBA" id="ARBA00009436"/>
    </source>
</evidence>